<sequence>MRKIVSTDSVLDTVFALKMIRSLSYVLGVYSIRLIYLYQDNIMRFINEWIFMVVFADVGIIGSVLIISYFYLKKIFI</sequence>
<gene>
    <name evidence="2" type="ORF">RM541_06605</name>
</gene>
<dbReference type="EMBL" id="JAVRHN010000004">
    <property type="protein sequence ID" value="MDT0686027.1"/>
    <property type="molecule type" value="Genomic_DNA"/>
</dbReference>
<name>A0ABU3DQN3_9FLAO</name>
<organism evidence="2 3">
    <name type="scientific">Autumnicola psychrophila</name>
    <dbReference type="NCBI Taxonomy" id="3075592"/>
    <lineage>
        <taxon>Bacteria</taxon>
        <taxon>Pseudomonadati</taxon>
        <taxon>Bacteroidota</taxon>
        <taxon>Flavobacteriia</taxon>
        <taxon>Flavobacteriales</taxon>
        <taxon>Flavobacteriaceae</taxon>
        <taxon>Autumnicola</taxon>
    </lineage>
</organism>
<protein>
    <submittedName>
        <fullName evidence="2">Uncharacterized protein</fullName>
    </submittedName>
</protein>
<feature type="transmembrane region" description="Helical" evidence="1">
    <location>
        <begin position="50"/>
        <end position="72"/>
    </location>
</feature>
<keyword evidence="1" id="KW-0472">Membrane</keyword>
<keyword evidence="1" id="KW-0812">Transmembrane</keyword>
<comment type="caution">
    <text evidence="2">The sequence shown here is derived from an EMBL/GenBank/DDBJ whole genome shotgun (WGS) entry which is preliminary data.</text>
</comment>
<proteinExistence type="predicted"/>
<evidence type="ECO:0000313" key="2">
    <source>
        <dbReference type="EMBL" id="MDT0686027.1"/>
    </source>
</evidence>
<keyword evidence="3" id="KW-1185">Reference proteome</keyword>
<keyword evidence="1" id="KW-1133">Transmembrane helix</keyword>
<evidence type="ECO:0000313" key="3">
    <source>
        <dbReference type="Proteomes" id="UP001253848"/>
    </source>
</evidence>
<evidence type="ECO:0000256" key="1">
    <source>
        <dbReference type="SAM" id="Phobius"/>
    </source>
</evidence>
<dbReference type="Proteomes" id="UP001253848">
    <property type="component" value="Unassembled WGS sequence"/>
</dbReference>
<accession>A0ABU3DQN3</accession>
<dbReference type="RefSeq" id="WP_311499432.1">
    <property type="nucleotide sequence ID" value="NZ_JAVRHN010000004.1"/>
</dbReference>
<reference evidence="2 3" key="1">
    <citation type="submission" date="2023-09" db="EMBL/GenBank/DDBJ databases">
        <authorList>
            <person name="Rey-Velasco X."/>
        </authorList>
    </citation>
    <scope>NUCLEOTIDE SEQUENCE [LARGE SCALE GENOMIC DNA]</scope>
    <source>
        <strain evidence="2 3">F225</strain>
    </source>
</reference>
<feature type="transmembrane region" description="Helical" evidence="1">
    <location>
        <begin position="20"/>
        <end position="38"/>
    </location>
</feature>